<dbReference type="SUPFAM" id="SSF88713">
    <property type="entry name" value="Glycoside hydrolase/deacetylase"/>
    <property type="match status" value="1"/>
</dbReference>
<keyword evidence="3" id="KW-1185">Reference proteome</keyword>
<dbReference type="PROSITE" id="PS51677">
    <property type="entry name" value="NODB"/>
    <property type="match status" value="1"/>
</dbReference>
<dbReference type="PANTHER" id="PTHR43123">
    <property type="entry name" value="POLYSACCHARIDE DEACETYLASE-RELATED"/>
    <property type="match status" value="1"/>
</dbReference>
<dbReference type="InterPro" id="IPR002509">
    <property type="entry name" value="NODB_dom"/>
</dbReference>
<protein>
    <submittedName>
        <fullName evidence="2">Peptidoglycan deacetylase</fullName>
        <ecNumber evidence="2">3.5.1.-</ecNumber>
    </submittedName>
</protein>
<dbReference type="EMBL" id="CP047656">
    <property type="protein sequence ID" value="QHJ13887.1"/>
    <property type="molecule type" value="Genomic_DNA"/>
</dbReference>
<gene>
    <name evidence="2" type="ORF">FX988_04168</name>
</gene>
<dbReference type="GO" id="GO:0005975">
    <property type="term" value="P:carbohydrate metabolic process"/>
    <property type="evidence" value="ECO:0007669"/>
    <property type="project" value="InterPro"/>
</dbReference>
<dbReference type="Gene3D" id="3.20.20.370">
    <property type="entry name" value="Glycoside hydrolase/deacetylase"/>
    <property type="match status" value="1"/>
</dbReference>
<proteinExistence type="predicted"/>
<organism evidence="2 3">
    <name type="scientific">Paraglaciecola mesophila</name>
    <dbReference type="NCBI Taxonomy" id="197222"/>
    <lineage>
        <taxon>Bacteria</taxon>
        <taxon>Pseudomonadati</taxon>
        <taxon>Pseudomonadota</taxon>
        <taxon>Gammaproteobacteria</taxon>
        <taxon>Alteromonadales</taxon>
        <taxon>Alteromonadaceae</taxon>
        <taxon>Paraglaciecola</taxon>
    </lineage>
</organism>
<keyword evidence="2" id="KW-0378">Hydrolase</keyword>
<dbReference type="AlphaFoldDB" id="A0A857JSG1"/>
<reference evidence="2 3" key="1">
    <citation type="submission" date="2019-12" db="EMBL/GenBank/DDBJ databases">
        <title>Genome sequencing and assembly of endphytes of Porphyra tenera.</title>
        <authorList>
            <person name="Park J.M."/>
            <person name="Shin R."/>
            <person name="Jo S.H."/>
        </authorList>
    </citation>
    <scope>NUCLEOTIDE SEQUENCE [LARGE SCALE GENOMIC DNA]</scope>
    <source>
        <strain evidence="2 3">GPM4</strain>
    </source>
</reference>
<accession>A0A857JSG1</accession>
<feature type="domain" description="NodB homology" evidence="1">
    <location>
        <begin position="52"/>
        <end position="270"/>
    </location>
</feature>
<dbReference type="PANTHER" id="PTHR43123:SF1">
    <property type="entry name" value="POLYSACCHARIDE DEACETYLASE-RELATED"/>
    <property type="match status" value="1"/>
</dbReference>
<dbReference type="GO" id="GO:0016810">
    <property type="term" value="F:hydrolase activity, acting on carbon-nitrogen (but not peptide) bonds"/>
    <property type="evidence" value="ECO:0007669"/>
    <property type="project" value="InterPro"/>
</dbReference>
<name>A0A857JSG1_9ALTE</name>
<dbReference type="KEGG" id="pmes:FX988_04168"/>
<dbReference type="OrthoDB" id="9787041at2"/>
<dbReference type="InterPro" id="IPR011330">
    <property type="entry name" value="Glyco_hydro/deAcase_b/a-brl"/>
</dbReference>
<evidence type="ECO:0000313" key="3">
    <source>
        <dbReference type="Proteomes" id="UP000464524"/>
    </source>
</evidence>
<dbReference type="EC" id="3.5.1.-" evidence="2"/>
<sequence>MSDYKWPKDKRLAMSIVVNVEEGSEYSIKEGDKGMEPVDELQVHLKKPMRNYGNESNYQYGITEGAPRIIKLLDKYQVPATWTAAALSLERAPQIAEAIRRRNDETCSHGYRWVFQFRMNENEERQFIKDAVTSIEKTTGKRPLGWLSRYLLTENTRRILQEEGFLYHMDDYSADAPFWDAVQGSDEPMVIVPYALDSNDMKMWVAPSLTPDAWLKYAIDTFDVLYAEGAEQPRMMSLGLHLRIIGRPGRIGAFEAFLKYVSEKPGVWFATRQQIAETFQEQVPASGYTPNKCDGVA</sequence>
<evidence type="ECO:0000313" key="2">
    <source>
        <dbReference type="EMBL" id="QHJ13887.1"/>
    </source>
</evidence>
<evidence type="ECO:0000259" key="1">
    <source>
        <dbReference type="PROSITE" id="PS51677"/>
    </source>
</evidence>
<dbReference type="Proteomes" id="UP000464524">
    <property type="component" value="Chromosome"/>
</dbReference>
<dbReference type="RefSeq" id="WP_160181941.1">
    <property type="nucleotide sequence ID" value="NZ_CP047656.1"/>
</dbReference>
<dbReference type="Pfam" id="PF01522">
    <property type="entry name" value="Polysacc_deac_1"/>
    <property type="match status" value="1"/>
</dbReference>